<protein>
    <submittedName>
        <fullName evidence="1">Uncharacterized protein</fullName>
    </submittedName>
</protein>
<comment type="caution">
    <text evidence="1">The sequence shown here is derived from an EMBL/GenBank/DDBJ whole genome shotgun (WGS) entry which is preliminary data.</text>
</comment>
<gene>
    <name evidence="1" type="ORF">PLEPLA_LOCUS31447</name>
</gene>
<sequence length="84" mass="9317">MSAASRQRLVSREFGSLALAEEKTNLELRVGRCPRLRPSGSRLSACCVSFHTLGIAKYCEGFCQKPTGIFEKKLCRRVLPVLTS</sequence>
<evidence type="ECO:0000313" key="2">
    <source>
        <dbReference type="Proteomes" id="UP001153269"/>
    </source>
</evidence>
<organism evidence="1 2">
    <name type="scientific">Pleuronectes platessa</name>
    <name type="common">European plaice</name>
    <dbReference type="NCBI Taxonomy" id="8262"/>
    <lineage>
        <taxon>Eukaryota</taxon>
        <taxon>Metazoa</taxon>
        <taxon>Chordata</taxon>
        <taxon>Craniata</taxon>
        <taxon>Vertebrata</taxon>
        <taxon>Euteleostomi</taxon>
        <taxon>Actinopterygii</taxon>
        <taxon>Neopterygii</taxon>
        <taxon>Teleostei</taxon>
        <taxon>Neoteleostei</taxon>
        <taxon>Acanthomorphata</taxon>
        <taxon>Carangaria</taxon>
        <taxon>Pleuronectiformes</taxon>
        <taxon>Pleuronectoidei</taxon>
        <taxon>Pleuronectidae</taxon>
        <taxon>Pleuronectes</taxon>
    </lineage>
</organism>
<dbReference type="AlphaFoldDB" id="A0A9N7V441"/>
<reference evidence="1" key="1">
    <citation type="submission" date="2020-03" db="EMBL/GenBank/DDBJ databases">
        <authorList>
            <person name="Weist P."/>
        </authorList>
    </citation>
    <scope>NUCLEOTIDE SEQUENCE</scope>
</reference>
<keyword evidence="2" id="KW-1185">Reference proteome</keyword>
<name>A0A9N7V441_PLEPL</name>
<proteinExistence type="predicted"/>
<accession>A0A9N7V441</accession>
<dbReference type="Proteomes" id="UP001153269">
    <property type="component" value="Unassembled WGS sequence"/>
</dbReference>
<evidence type="ECO:0000313" key="1">
    <source>
        <dbReference type="EMBL" id="CAB1443731.1"/>
    </source>
</evidence>
<dbReference type="EMBL" id="CADEAL010003179">
    <property type="protein sequence ID" value="CAB1443731.1"/>
    <property type="molecule type" value="Genomic_DNA"/>
</dbReference>